<dbReference type="EMBL" id="DF157095">
    <property type="protein sequence ID" value="GAB64891.1"/>
    <property type="molecule type" value="Genomic_DNA"/>
</dbReference>
<dbReference type="KEGG" id="pcy:PCYB_033020"/>
<dbReference type="GeneID" id="14691418"/>
<gene>
    <name evidence="1" type="ORF">PCYB_033020</name>
</gene>
<dbReference type="Proteomes" id="UP000006319">
    <property type="component" value="Chromosome 3"/>
</dbReference>
<dbReference type="InterPro" id="IPR008780">
    <property type="entry name" value="Plasmodium_Vir"/>
</dbReference>
<proteinExistence type="predicted"/>
<dbReference type="AlphaFoldDB" id="K6UCI1"/>
<evidence type="ECO:0000313" key="1">
    <source>
        <dbReference type="EMBL" id="GAB64891.1"/>
    </source>
</evidence>
<keyword evidence="2" id="KW-1185">Reference proteome</keyword>
<organism evidence="1 2">
    <name type="scientific">Plasmodium cynomolgi (strain B)</name>
    <dbReference type="NCBI Taxonomy" id="1120755"/>
    <lineage>
        <taxon>Eukaryota</taxon>
        <taxon>Sar</taxon>
        <taxon>Alveolata</taxon>
        <taxon>Apicomplexa</taxon>
        <taxon>Aconoidasida</taxon>
        <taxon>Haemosporida</taxon>
        <taxon>Plasmodiidae</taxon>
        <taxon>Plasmodium</taxon>
        <taxon>Plasmodium (Plasmodium)</taxon>
    </lineage>
</organism>
<dbReference type="RefSeq" id="XP_004221022.1">
    <property type="nucleotide sequence ID" value="XM_004220974.1"/>
</dbReference>
<dbReference type="PhylomeDB" id="K6UCI1"/>
<dbReference type="VEuPathDB" id="PlasmoDB:PCYB_033020"/>
<accession>K6UCI1</accession>
<reference evidence="1 2" key="1">
    <citation type="journal article" date="2012" name="Nat. Genet.">
        <title>Plasmodium cynomolgi genome sequences provide insight into Plasmodium vivax and the monkey malaria clade.</title>
        <authorList>
            <person name="Tachibana S."/>
            <person name="Sullivan S.A."/>
            <person name="Kawai S."/>
            <person name="Nakamura S."/>
            <person name="Kim H.R."/>
            <person name="Goto N."/>
            <person name="Arisue N."/>
            <person name="Palacpac N.M.Q."/>
            <person name="Honma H."/>
            <person name="Yagi M."/>
            <person name="Tougan T."/>
            <person name="Katakai Y."/>
            <person name="Kaneko O."/>
            <person name="Mita T."/>
            <person name="Kita K."/>
            <person name="Yasutomi Y."/>
            <person name="Sutton P.L."/>
            <person name="Shakhbatyan R."/>
            <person name="Horii T."/>
            <person name="Yasunaga T."/>
            <person name="Barnwell J.W."/>
            <person name="Escalante A.A."/>
            <person name="Carlton J.M."/>
            <person name="Tanabe K."/>
        </authorList>
    </citation>
    <scope>NUCLEOTIDE SEQUENCE [LARGE SCALE GENOMIC DNA]</scope>
    <source>
        <strain evidence="1 2">B</strain>
    </source>
</reference>
<protein>
    <submittedName>
        <fullName evidence="1">VIR-like CYIR protein</fullName>
    </submittedName>
</protein>
<dbReference type="OrthoDB" id="387979at2759"/>
<dbReference type="Pfam" id="PF05795">
    <property type="entry name" value="Plasmodium_Vir"/>
    <property type="match status" value="1"/>
</dbReference>
<name>K6UCI1_PLACD</name>
<sequence length="172" mass="20372">MTESDVDELPSEKFFKALTGDQKTSTYSIVCGNVTTDSSEKEINKICTKLAKNIYYLENVHNDDSSFFDKHCYDLNYWLYDELTTQFDEKFKNSGIILTETDDLIKMVKYVILNPNFLKRDYSNLSKNYLITLKILKHLNRKKEQRIQNQINIVTILKNVFHYILRLKNYVN</sequence>
<evidence type="ECO:0000313" key="2">
    <source>
        <dbReference type="Proteomes" id="UP000006319"/>
    </source>
</evidence>